<accession>A0A1G2U949</accession>
<keyword evidence="1" id="KW-1133">Transmembrane helix</keyword>
<reference evidence="3 4" key="1">
    <citation type="journal article" date="2016" name="Nat. Commun.">
        <title>Thousands of microbial genomes shed light on interconnected biogeochemical processes in an aquifer system.</title>
        <authorList>
            <person name="Anantharaman K."/>
            <person name="Brown C.T."/>
            <person name="Hug L.A."/>
            <person name="Sharon I."/>
            <person name="Castelle C.J."/>
            <person name="Probst A.J."/>
            <person name="Thomas B.C."/>
            <person name="Singh A."/>
            <person name="Wilkins M.J."/>
            <person name="Karaoz U."/>
            <person name="Brodie E.L."/>
            <person name="Williams K.H."/>
            <person name="Hubbard S.S."/>
            <person name="Banfield J.F."/>
        </authorList>
    </citation>
    <scope>NUCLEOTIDE SEQUENCE [LARGE SCALE GENOMIC DNA]</scope>
</reference>
<feature type="transmembrane region" description="Helical" evidence="1">
    <location>
        <begin position="190"/>
        <end position="209"/>
    </location>
</feature>
<sequence length="259" mass="29918">MARYEDFIWVGDGVGANAKEQIGKRYCLKGRKGTIVSATDLCVTVRWDSIRDSFKEKLEKNRISGWEFCVAMLAWIFFEYTIVYWKYFGEAQYKVESMMLVWVLLIYFRLYKRHDNFSLSFPNFQTLKNIMPAYAVLIVALVPIGLGLGFLKLSIDLSGLVYTFAMYFIFVATVEELMWRGVVQTFFSQYFKDAATIIIASILFGFTHIHKGGAFPNYPYVALATIAGCAYGYVFKKYGLRESILLHTFVDTTWHSLFK</sequence>
<gene>
    <name evidence="3" type="ORF">A3B16_02280</name>
</gene>
<feature type="domain" description="CAAX prenyl protease 2/Lysostaphin resistance protein A-like" evidence="2">
    <location>
        <begin position="160"/>
        <end position="252"/>
    </location>
</feature>
<dbReference type="AlphaFoldDB" id="A0A1G2U949"/>
<dbReference type="Pfam" id="PF02517">
    <property type="entry name" value="Rce1-like"/>
    <property type="match status" value="1"/>
</dbReference>
<feature type="transmembrane region" description="Helical" evidence="1">
    <location>
        <begin position="157"/>
        <end position="178"/>
    </location>
</feature>
<dbReference type="InterPro" id="IPR003675">
    <property type="entry name" value="Rce1/LyrA-like_dom"/>
</dbReference>
<evidence type="ECO:0000313" key="4">
    <source>
        <dbReference type="Proteomes" id="UP000177722"/>
    </source>
</evidence>
<dbReference type="GO" id="GO:0004175">
    <property type="term" value="F:endopeptidase activity"/>
    <property type="evidence" value="ECO:0007669"/>
    <property type="project" value="UniProtKB-ARBA"/>
</dbReference>
<dbReference type="EMBL" id="MHWF01000009">
    <property type="protein sequence ID" value="OHB06008.1"/>
    <property type="molecule type" value="Genomic_DNA"/>
</dbReference>
<feature type="transmembrane region" description="Helical" evidence="1">
    <location>
        <begin position="65"/>
        <end position="85"/>
    </location>
</feature>
<feature type="transmembrane region" description="Helical" evidence="1">
    <location>
        <begin position="131"/>
        <end position="151"/>
    </location>
</feature>
<dbReference type="Proteomes" id="UP000177722">
    <property type="component" value="Unassembled WGS sequence"/>
</dbReference>
<feature type="transmembrane region" description="Helical" evidence="1">
    <location>
        <begin position="215"/>
        <end position="235"/>
    </location>
</feature>
<feature type="transmembrane region" description="Helical" evidence="1">
    <location>
        <begin position="91"/>
        <end position="110"/>
    </location>
</feature>
<comment type="caution">
    <text evidence="3">The sequence shown here is derived from an EMBL/GenBank/DDBJ whole genome shotgun (WGS) entry which is preliminary data.</text>
</comment>
<evidence type="ECO:0000313" key="3">
    <source>
        <dbReference type="EMBL" id="OHB06008.1"/>
    </source>
</evidence>
<keyword evidence="1" id="KW-0472">Membrane</keyword>
<keyword evidence="1" id="KW-0812">Transmembrane</keyword>
<name>A0A1G2U949_9BACT</name>
<proteinExistence type="predicted"/>
<protein>
    <recommendedName>
        <fullName evidence="2">CAAX prenyl protease 2/Lysostaphin resistance protein A-like domain-containing protein</fullName>
    </recommendedName>
</protein>
<evidence type="ECO:0000256" key="1">
    <source>
        <dbReference type="SAM" id="Phobius"/>
    </source>
</evidence>
<evidence type="ECO:0000259" key="2">
    <source>
        <dbReference type="Pfam" id="PF02517"/>
    </source>
</evidence>
<dbReference type="GO" id="GO:0080120">
    <property type="term" value="P:CAAX-box protein maturation"/>
    <property type="evidence" value="ECO:0007669"/>
    <property type="project" value="UniProtKB-ARBA"/>
</dbReference>
<organism evidence="3 4">
    <name type="scientific">Candidatus Zambryskibacteria bacterium RIFCSPLOWO2_01_FULL_45_43</name>
    <dbReference type="NCBI Taxonomy" id="1802762"/>
    <lineage>
        <taxon>Bacteria</taxon>
        <taxon>Candidatus Zambryskiibacteriota</taxon>
    </lineage>
</organism>